<dbReference type="STRING" id="1781255.BH720_18120"/>
<sequence>MDIKGTPHHSIKLFRYRVHCLAKELWKEKDPVCRVNLTLQLADAVTSLARLEVQEAKKCQHSSLSASDSEFNEL</sequence>
<comment type="caution">
    <text evidence="1">The sequence shown here is derived from an EMBL/GenBank/DDBJ whole genome shotgun (WGS) entry which is preliminary data.</text>
</comment>
<dbReference type="RefSeq" id="WP_069968634.1">
    <property type="nucleotide sequence ID" value="NZ_CM124774.1"/>
</dbReference>
<accession>A0A1E5QGK2</accession>
<dbReference type="AlphaFoldDB" id="A0A1E5QGK2"/>
<proteinExistence type="predicted"/>
<reference evidence="1" key="1">
    <citation type="submission" date="2016-09" db="EMBL/GenBank/DDBJ databases">
        <title>Draft genome of thermotolerant cyanobacterium Desertifilum sp. strain IPPAS B-1220.</title>
        <authorList>
            <person name="Sinetova M.A."/>
            <person name="Bolakhan K."/>
            <person name="Zayadan B.K."/>
            <person name="Mironov K.S."/>
            <person name="Ustinova V."/>
            <person name="Kupriyanova E.V."/>
            <person name="Sidorov R.A."/>
            <person name="Skrypnik A.N."/>
            <person name="Gogoleva N.E."/>
            <person name="Gogolev Y.V."/>
            <person name="Los D.A."/>
        </authorList>
    </citation>
    <scope>NUCLEOTIDE SEQUENCE [LARGE SCALE GENOMIC DNA]</scope>
    <source>
        <strain evidence="1">IPPAS B-1220</strain>
    </source>
</reference>
<evidence type="ECO:0000313" key="1">
    <source>
        <dbReference type="EMBL" id="OEJ73748.1"/>
    </source>
</evidence>
<organism evidence="1">
    <name type="scientific">Desertifilum tharense IPPAS B-1220</name>
    <dbReference type="NCBI Taxonomy" id="1781255"/>
    <lineage>
        <taxon>Bacteria</taxon>
        <taxon>Bacillati</taxon>
        <taxon>Cyanobacteriota</taxon>
        <taxon>Cyanophyceae</taxon>
        <taxon>Desertifilales</taxon>
        <taxon>Desertifilaceae</taxon>
        <taxon>Desertifilum</taxon>
    </lineage>
</organism>
<gene>
    <name evidence="1" type="ORF">BH720_18120</name>
</gene>
<name>A0A1E5QGK2_9CYAN</name>
<protein>
    <submittedName>
        <fullName evidence="1">Uncharacterized protein</fullName>
    </submittedName>
</protein>
<dbReference type="OrthoDB" id="463044at2"/>
<dbReference type="EMBL" id="MJGC01000079">
    <property type="protein sequence ID" value="OEJ73748.1"/>
    <property type="molecule type" value="Genomic_DNA"/>
</dbReference>